<dbReference type="Gene3D" id="3.30.9.10">
    <property type="entry name" value="D-Amino Acid Oxidase, subunit A, domain 2"/>
    <property type="match status" value="1"/>
</dbReference>
<accession>A0A9P9EJU8</accession>
<comment type="caution">
    <text evidence="8">The sequence shown here is derived from an EMBL/GenBank/DDBJ whole genome shotgun (WGS) entry which is preliminary data.</text>
</comment>
<dbReference type="SUPFAM" id="SSF51905">
    <property type="entry name" value="FAD/NAD(P)-binding domain"/>
    <property type="match status" value="1"/>
</dbReference>
<sequence length="438" mass="47835">MALDTIPSSVLIIGSGVFGLSTAYSLCKNPLFSNTSITLVDRQPFPTPDGSSIDTSRIIRADYASPPYAKLATEALALWRTTFARDHYHETGMCLMASSKNQSYVSDSLANVRALGTDKIELTPTPEDIKRVCGTANAFGTMGYVNWSSGWADAEGAMRWLHAEVSKLNRVNFITAPVSKLLINHATNTVSGARLTTNETLTADLTILAAGAWTPSLLDMRGICKATGQALVYLPITAEEEATLSSRPTILDVSTGLFMISPSRRLLKIARHGHGYVNPTAIPNPESDDPKETITVSLPYTHLDDANLTVPVEAQIECRDFLSTIHPSFSDPKTRPFTKSKICWYTDTPNHDFLISYHPRYSGLFVATGGSGHAFKFLPVVGDCIVETVLGRTPEDFVGQWEWPAERRAESEWAGDGSRGGAKGMVLREEMQKSRSKL</sequence>
<name>A0A9P9EJU8_9PLEO</name>
<dbReference type="Pfam" id="PF01266">
    <property type="entry name" value="DAO"/>
    <property type="match status" value="1"/>
</dbReference>
<dbReference type="PANTHER" id="PTHR10961">
    <property type="entry name" value="PEROXISOMAL SARCOSINE OXIDASE"/>
    <property type="match status" value="1"/>
</dbReference>
<dbReference type="GO" id="GO:0050660">
    <property type="term" value="F:flavin adenine dinucleotide binding"/>
    <property type="evidence" value="ECO:0007669"/>
    <property type="project" value="InterPro"/>
</dbReference>
<feature type="domain" description="FAD dependent oxidoreductase" evidence="7">
    <location>
        <begin position="10"/>
        <end position="387"/>
    </location>
</feature>
<dbReference type="AlphaFoldDB" id="A0A9P9EJU8"/>
<evidence type="ECO:0000256" key="4">
    <source>
        <dbReference type="ARBA" id="ARBA00022827"/>
    </source>
</evidence>
<keyword evidence="4" id="KW-0274">FAD</keyword>
<dbReference type="InterPro" id="IPR036188">
    <property type="entry name" value="FAD/NAD-bd_sf"/>
</dbReference>
<dbReference type="InterPro" id="IPR045170">
    <property type="entry name" value="MTOX"/>
</dbReference>
<evidence type="ECO:0000256" key="3">
    <source>
        <dbReference type="ARBA" id="ARBA00022630"/>
    </source>
</evidence>
<dbReference type="InterPro" id="IPR006076">
    <property type="entry name" value="FAD-dep_OxRdtase"/>
</dbReference>
<evidence type="ECO:0000313" key="8">
    <source>
        <dbReference type="EMBL" id="KAH7139500.1"/>
    </source>
</evidence>
<evidence type="ECO:0000256" key="6">
    <source>
        <dbReference type="SAM" id="MobiDB-lite"/>
    </source>
</evidence>
<evidence type="ECO:0000313" key="9">
    <source>
        <dbReference type="Proteomes" id="UP000700596"/>
    </source>
</evidence>
<comment type="cofactor">
    <cofactor evidence="1">
        <name>FAD</name>
        <dbReference type="ChEBI" id="CHEBI:57692"/>
    </cofactor>
</comment>
<reference evidence="8" key="1">
    <citation type="journal article" date="2021" name="Nat. Commun.">
        <title>Genetic determinants of endophytism in the Arabidopsis root mycobiome.</title>
        <authorList>
            <person name="Mesny F."/>
            <person name="Miyauchi S."/>
            <person name="Thiergart T."/>
            <person name="Pickel B."/>
            <person name="Atanasova L."/>
            <person name="Karlsson M."/>
            <person name="Huettel B."/>
            <person name="Barry K.W."/>
            <person name="Haridas S."/>
            <person name="Chen C."/>
            <person name="Bauer D."/>
            <person name="Andreopoulos W."/>
            <person name="Pangilinan J."/>
            <person name="LaButti K."/>
            <person name="Riley R."/>
            <person name="Lipzen A."/>
            <person name="Clum A."/>
            <person name="Drula E."/>
            <person name="Henrissat B."/>
            <person name="Kohler A."/>
            <person name="Grigoriev I.V."/>
            <person name="Martin F.M."/>
            <person name="Hacquard S."/>
        </authorList>
    </citation>
    <scope>NUCLEOTIDE SEQUENCE</scope>
    <source>
        <strain evidence="8">MPI-CAGE-CH-0243</strain>
    </source>
</reference>
<dbReference type="GO" id="GO:0004657">
    <property type="term" value="F:proline dehydrogenase activity"/>
    <property type="evidence" value="ECO:0007669"/>
    <property type="project" value="TreeGrafter"/>
</dbReference>
<evidence type="ECO:0000256" key="1">
    <source>
        <dbReference type="ARBA" id="ARBA00001974"/>
    </source>
</evidence>
<evidence type="ECO:0000256" key="5">
    <source>
        <dbReference type="ARBA" id="ARBA00023002"/>
    </source>
</evidence>
<dbReference type="OrthoDB" id="2219495at2759"/>
<organism evidence="8 9">
    <name type="scientific">Dendryphion nanum</name>
    <dbReference type="NCBI Taxonomy" id="256645"/>
    <lineage>
        <taxon>Eukaryota</taxon>
        <taxon>Fungi</taxon>
        <taxon>Dikarya</taxon>
        <taxon>Ascomycota</taxon>
        <taxon>Pezizomycotina</taxon>
        <taxon>Dothideomycetes</taxon>
        <taxon>Pleosporomycetidae</taxon>
        <taxon>Pleosporales</taxon>
        <taxon>Torulaceae</taxon>
        <taxon>Dendryphion</taxon>
    </lineage>
</organism>
<evidence type="ECO:0000256" key="2">
    <source>
        <dbReference type="ARBA" id="ARBA00010989"/>
    </source>
</evidence>
<proteinExistence type="inferred from homology"/>
<evidence type="ECO:0000259" key="7">
    <source>
        <dbReference type="Pfam" id="PF01266"/>
    </source>
</evidence>
<comment type="similarity">
    <text evidence="2">Belongs to the MSOX/MTOX family.</text>
</comment>
<dbReference type="GO" id="GO:0050031">
    <property type="term" value="F:L-pipecolate oxidase activity"/>
    <property type="evidence" value="ECO:0007669"/>
    <property type="project" value="TreeGrafter"/>
</dbReference>
<dbReference type="PANTHER" id="PTHR10961:SF46">
    <property type="entry name" value="PEROXISOMAL SARCOSINE OXIDASE"/>
    <property type="match status" value="1"/>
</dbReference>
<dbReference type="Gene3D" id="3.50.50.60">
    <property type="entry name" value="FAD/NAD(P)-binding domain"/>
    <property type="match status" value="1"/>
</dbReference>
<dbReference type="GO" id="GO:0008115">
    <property type="term" value="F:sarcosine oxidase activity"/>
    <property type="evidence" value="ECO:0007669"/>
    <property type="project" value="TreeGrafter"/>
</dbReference>
<keyword evidence="3" id="KW-0285">Flavoprotein</keyword>
<feature type="region of interest" description="Disordered" evidence="6">
    <location>
        <begin position="407"/>
        <end position="438"/>
    </location>
</feature>
<dbReference type="Proteomes" id="UP000700596">
    <property type="component" value="Unassembled WGS sequence"/>
</dbReference>
<protein>
    <submittedName>
        <fullName evidence="8">Sarcosine oxidase</fullName>
    </submittedName>
</protein>
<dbReference type="EMBL" id="JAGMWT010000001">
    <property type="protein sequence ID" value="KAH7139500.1"/>
    <property type="molecule type" value="Genomic_DNA"/>
</dbReference>
<feature type="compositionally biased region" description="Basic and acidic residues" evidence="6">
    <location>
        <begin position="426"/>
        <end position="438"/>
    </location>
</feature>
<keyword evidence="9" id="KW-1185">Reference proteome</keyword>
<gene>
    <name evidence="8" type="ORF">B0J11DRAFT_516938</name>
</gene>
<keyword evidence="5" id="KW-0560">Oxidoreductase</keyword>